<keyword evidence="2" id="KW-0238">DNA-binding</keyword>
<keyword evidence="1" id="KW-0805">Transcription regulation</keyword>
<organism evidence="5">
    <name type="scientific">Candidatus Enterococcus clewellii</name>
    <dbReference type="NCBI Taxonomy" id="1834193"/>
    <lineage>
        <taxon>Bacteria</taxon>
        <taxon>Bacillati</taxon>
        <taxon>Bacillota</taxon>
        <taxon>Bacilli</taxon>
        <taxon>Lactobacillales</taxon>
        <taxon>Enterococcaceae</taxon>
        <taxon>Enterococcus</taxon>
    </lineage>
</organism>
<reference evidence="5" key="1">
    <citation type="submission" date="2017-05" db="EMBL/GenBank/DDBJ databases">
        <title>The Genome Sequence of Enterococcus sp. 9E7_DIV0242.</title>
        <authorList>
            <consortium name="The Broad Institute Genomics Platform"/>
            <consortium name="The Broad Institute Genomic Center for Infectious Diseases"/>
            <person name="Earl A."/>
            <person name="Manson A."/>
            <person name="Schwartman J."/>
            <person name="Gilmore M."/>
            <person name="Abouelleil A."/>
            <person name="Cao P."/>
            <person name="Chapman S."/>
            <person name="Cusick C."/>
            <person name="Shea T."/>
            <person name="Young S."/>
            <person name="Neafsey D."/>
            <person name="Nusbaum C."/>
            <person name="Birren B."/>
        </authorList>
    </citation>
    <scope>NUCLEOTIDE SEQUENCE [LARGE SCALE GENOMIC DNA]</scope>
    <source>
        <strain evidence="5">9E7_DIV0242</strain>
    </source>
</reference>
<dbReference type="PROSITE" id="PS01124">
    <property type="entry name" value="HTH_ARAC_FAMILY_2"/>
    <property type="match status" value="1"/>
</dbReference>
<dbReference type="Gene3D" id="2.60.120.10">
    <property type="entry name" value="Jelly Rolls"/>
    <property type="match status" value="1"/>
</dbReference>
<keyword evidence="3" id="KW-0804">Transcription</keyword>
<keyword evidence="7" id="KW-1185">Reference proteome</keyword>
<evidence type="ECO:0000259" key="4">
    <source>
        <dbReference type="PROSITE" id="PS01124"/>
    </source>
</evidence>
<dbReference type="RefSeq" id="WP_170924667.1">
    <property type="nucleotide sequence ID" value="NZ_CP147247.1"/>
</dbReference>
<evidence type="ECO:0000256" key="1">
    <source>
        <dbReference type="ARBA" id="ARBA00023015"/>
    </source>
</evidence>
<evidence type="ECO:0000256" key="3">
    <source>
        <dbReference type="ARBA" id="ARBA00023163"/>
    </source>
</evidence>
<dbReference type="PANTHER" id="PTHR43280:SF34">
    <property type="entry name" value="ARAC-FAMILY TRANSCRIPTIONAL REGULATOR"/>
    <property type="match status" value="1"/>
</dbReference>
<dbReference type="EMBL" id="CP147247">
    <property type="protein sequence ID" value="WYJ88368.1"/>
    <property type="molecule type" value="Genomic_DNA"/>
</dbReference>
<feature type="domain" description="HTH araC/xylS-type" evidence="4">
    <location>
        <begin position="174"/>
        <end position="272"/>
    </location>
</feature>
<evidence type="ECO:0000313" key="6">
    <source>
        <dbReference type="EMBL" id="WYJ88368.1"/>
    </source>
</evidence>
<dbReference type="SUPFAM" id="SSF51215">
    <property type="entry name" value="Regulatory protein AraC"/>
    <property type="match status" value="1"/>
</dbReference>
<dbReference type="GO" id="GO:0043565">
    <property type="term" value="F:sequence-specific DNA binding"/>
    <property type="evidence" value="ECO:0007669"/>
    <property type="project" value="InterPro"/>
</dbReference>
<dbReference type="InterPro" id="IPR003313">
    <property type="entry name" value="AraC-bd"/>
</dbReference>
<protein>
    <recommendedName>
        <fullName evidence="4">HTH araC/xylS-type domain-containing protein</fullName>
    </recommendedName>
</protein>
<evidence type="ECO:0000313" key="7">
    <source>
        <dbReference type="Proteomes" id="UP000195141"/>
    </source>
</evidence>
<dbReference type="InterPro" id="IPR037923">
    <property type="entry name" value="HTH-like"/>
</dbReference>
<sequence length="277" mass="32246">MEYLIEHFHKKIDCYYNIDSPKIKLHLHNHLELFLFIRGDVRYFIDGKAIELQPGHLLFINNNQIHGPKLLSDAVYERISIHFSNKFAEVLSTEKTALLKTFNERVSLIRLSENQLHHMIGLMKELTNEYNAPSSYGHDLEMSSMLIRILLYANRCAATSEEAVLDSHLPELVKNMLIFIQENLDSSELSVDMLAKKFSHNGIYLNRIFKKELSSSIYHYILLSRISAAKKHLENGKDVLNTCYLSGFNDYSNFIRTFKKITNVTPKQYAKSFKEHM</sequence>
<dbReference type="InterPro" id="IPR018062">
    <property type="entry name" value="HTH_AraC-typ_CS"/>
</dbReference>
<evidence type="ECO:0000313" key="5">
    <source>
        <dbReference type="EMBL" id="OTP18322.1"/>
    </source>
</evidence>
<proteinExistence type="predicted"/>
<reference evidence="6" key="2">
    <citation type="submission" date="2017-05" db="EMBL/GenBank/DDBJ databases">
        <authorList>
            <consortium name="The Broad Institute Genomics Platform"/>
            <consortium name="The Broad Institute Genomic Center for Infectious Diseases"/>
            <person name="Earl A."/>
            <person name="Manson A."/>
            <person name="Schwartman J."/>
            <person name="Gilmore M."/>
            <person name="Abouelleil A."/>
            <person name="Cao P."/>
            <person name="Chapman S."/>
            <person name="Cusick C."/>
            <person name="Shea T."/>
            <person name="Young S."/>
            <person name="Neafsey D."/>
            <person name="Nusbaum C."/>
            <person name="Birren B."/>
        </authorList>
    </citation>
    <scope>NUCLEOTIDE SEQUENCE</scope>
    <source>
        <strain evidence="6">9E7_DIV0242</strain>
    </source>
</reference>
<dbReference type="PANTHER" id="PTHR43280">
    <property type="entry name" value="ARAC-FAMILY TRANSCRIPTIONAL REGULATOR"/>
    <property type="match status" value="1"/>
</dbReference>
<reference evidence="6" key="3">
    <citation type="submission" date="2024-03" db="EMBL/GenBank/DDBJ databases">
        <title>The Genome Sequence of Enterococcus sp. DIV0242b.</title>
        <authorList>
            <consortium name="The Broad Institute Genomics Platform"/>
            <consortium name="The Broad Institute Microbial Omics Core"/>
            <consortium name="The Broad Institute Genomic Center for Infectious Diseases"/>
            <person name="Earl A."/>
            <person name="Manson A."/>
            <person name="Gilmore M."/>
            <person name="Schwartman J."/>
            <person name="Shea T."/>
            <person name="Abouelleil A."/>
            <person name="Cao P."/>
            <person name="Chapman S."/>
            <person name="Cusick C."/>
            <person name="Young S."/>
            <person name="Neafsey D."/>
            <person name="Nusbaum C."/>
            <person name="Birren B."/>
        </authorList>
    </citation>
    <scope>NUCLEOTIDE SEQUENCE</scope>
    <source>
        <strain evidence="6">9E7_DIV0242</strain>
    </source>
</reference>
<dbReference type="Pfam" id="PF02311">
    <property type="entry name" value="AraC_binding"/>
    <property type="match status" value="1"/>
</dbReference>
<accession>A0A242KAZ3</accession>
<dbReference type="PROSITE" id="PS00041">
    <property type="entry name" value="HTH_ARAC_FAMILY_1"/>
    <property type="match status" value="1"/>
</dbReference>
<dbReference type="Proteomes" id="UP000195141">
    <property type="component" value="Chromosome"/>
</dbReference>
<dbReference type="EMBL" id="NGMM01000001">
    <property type="protein sequence ID" value="OTP18322.1"/>
    <property type="molecule type" value="Genomic_DNA"/>
</dbReference>
<dbReference type="GO" id="GO:0003700">
    <property type="term" value="F:DNA-binding transcription factor activity"/>
    <property type="evidence" value="ECO:0007669"/>
    <property type="project" value="InterPro"/>
</dbReference>
<dbReference type="InterPro" id="IPR018060">
    <property type="entry name" value="HTH_AraC"/>
</dbReference>
<dbReference type="SUPFAM" id="SSF46689">
    <property type="entry name" value="Homeodomain-like"/>
    <property type="match status" value="1"/>
</dbReference>
<evidence type="ECO:0000256" key="2">
    <source>
        <dbReference type="ARBA" id="ARBA00023125"/>
    </source>
</evidence>
<dbReference type="InterPro" id="IPR009057">
    <property type="entry name" value="Homeodomain-like_sf"/>
</dbReference>
<name>A0A242KAZ3_9ENTE</name>
<dbReference type="SMART" id="SM00342">
    <property type="entry name" value="HTH_ARAC"/>
    <property type="match status" value="1"/>
</dbReference>
<gene>
    <name evidence="6" type="ORF">A5888_000087</name>
    <name evidence="5" type="ORF">A5888_000136</name>
</gene>
<dbReference type="AlphaFoldDB" id="A0A242KAZ3"/>
<dbReference type="InterPro" id="IPR014710">
    <property type="entry name" value="RmlC-like_jellyroll"/>
</dbReference>
<dbReference type="Pfam" id="PF12833">
    <property type="entry name" value="HTH_18"/>
    <property type="match status" value="1"/>
</dbReference>
<dbReference type="Gene3D" id="1.10.10.60">
    <property type="entry name" value="Homeodomain-like"/>
    <property type="match status" value="2"/>
</dbReference>